<evidence type="ECO:0000313" key="1">
    <source>
        <dbReference type="EMBL" id="OYR08786.1"/>
    </source>
</evidence>
<dbReference type="Proteomes" id="UP000215590">
    <property type="component" value="Unassembled WGS sequence"/>
</dbReference>
<reference evidence="1 2" key="1">
    <citation type="submission" date="2017-07" db="EMBL/GenBank/DDBJ databases">
        <title>Phylogenetic study on the rhizospheric bacterium Ochrobactrum sp. A44.</title>
        <authorList>
            <person name="Krzyzanowska D.M."/>
            <person name="Ossowicki A."/>
            <person name="Rajewska M."/>
            <person name="Maciag T."/>
            <person name="Kaczynski Z."/>
            <person name="Czerwicka M."/>
            <person name="Jafra S."/>
        </authorList>
    </citation>
    <scope>NUCLEOTIDE SEQUENCE [LARGE SCALE GENOMIC DNA]</scope>
    <source>
        <strain evidence="1 2">DSM 7216</strain>
    </source>
</reference>
<protein>
    <submittedName>
        <fullName evidence="1">Catalase domain protein</fullName>
        <ecNumber evidence="1">1.11.1.6</ecNumber>
    </submittedName>
</protein>
<keyword evidence="1" id="KW-0575">Peroxidase</keyword>
<sequence>KLIHPEYEAGVRAALKNAHGYQANTIAVNEEVDAAE</sequence>
<feature type="non-terminal residue" evidence="1">
    <location>
        <position position="1"/>
    </location>
</feature>
<organism evidence="1 2">
    <name type="scientific">Brucella thiophenivorans</name>
    <dbReference type="NCBI Taxonomy" id="571255"/>
    <lineage>
        <taxon>Bacteria</taxon>
        <taxon>Pseudomonadati</taxon>
        <taxon>Pseudomonadota</taxon>
        <taxon>Alphaproteobacteria</taxon>
        <taxon>Hyphomicrobiales</taxon>
        <taxon>Brucellaceae</taxon>
        <taxon>Brucella/Ochrobactrum group</taxon>
        <taxon>Brucella</taxon>
    </lineage>
</organism>
<accession>A0A256F260</accession>
<dbReference type="EC" id="1.11.1.6" evidence="1"/>
<dbReference type="EMBL" id="NNRJ01000068">
    <property type="protein sequence ID" value="OYR08786.1"/>
    <property type="molecule type" value="Genomic_DNA"/>
</dbReference>
<proteinExistence type="predicted"/>
<evidence type="ECO:0000313" key="2">
    <source>
        <dbReference type="Proteomes" id="UP000215590"/>
    </source>
</evidence>
<dbReference type="AlphaFoldDB" id="A0A256F260"/>
<comment type="caution">
    <text evidence="1">The sequence shown here is derived from an EMBL/GenBank/DDBJ whole genome shotgun (WGS) entry which is preliminary data.</text>
</comment>
<gene>
    <name evidence="1" type="ORF">CEV31_3965</name>
</gene>
<keyword evidence="2" id="KW-1185">Reference proteome</keyword>
<keyword evidence="1" id="KW-0560">Oxidoreductase</keyword>
<name>A0A256F260_9HYPH</name>
<dbReference type="GO" id="GO:0004096">
    <property type="term" value="F:catalase activity"/>
    <property type="evidence" value="ECO:0007669"/>
    <property type="project" value="UniProtKB-EC"/>
</dbReference>